<evidence type="ECO:0000313" key="2">
    <source>
        <dbReference type="EMBL" id="AAZ75997.1"/>
    </source>
</evidence>
<proteinExistence type="predicted"/>
<organism evidence="2">
    <name type="scientific">Avian paramyxovirus 1</name>
    <name type="common">NDV</name>
    <name type="synonym">Avian orthoavulavirus 1</name>
    <dbReference type="NCBI Taxonomy" id="2560319"/>
    <lineage>
        <taxon>Viruses</taxon>
        <taxon>Riboviria</taxon>
        <taxon>Orthornavirae</taxon>
        <taxon>Negarnaviricota</taxon>
        <taxon>Haploviricotina</taxon>
        <taxon>Monjiviricetes</taxon>
        <taxon>Mononegavirales</taxon>
        <taxon>Paramyxoviridae</taxon>
        <taxon>Avulavirinae</taxon>
        <taxon>Orthoavulavirus</taxon>
        <taxon>Orthoavulavirus javaense</taxon>
    </lineage>
</organism>
<keyword evidence="2" id="KW-0946">Virion</keyword>
<protein>
    <submittedName>
        <fullName evidence="2">Nucleocapsid protein</fullName>
    </submittedName>
</protein>
<evidence type="ECO:0000256" key="1">
    <source>
        <dbReference type="SAM" id="MobiDB-lite"/>
    </source>
</evidence>
<keyword evidence="2" id="KW-0543">Viral nucleoprotein</keyword>
<feature type="region of interest" description="Disordered" evidence="1">
    <location>
        <begin position="1"/>
        <end position="31"/>
    </location>
</feature>
<dbReference type="EMBL" id="DQ096609">
    <property type="protein sequence ID" value="AAZ75997.1"/>
    <property type="molecule type" value="Genomic_RNA"/>
</dbReference>
<dbReference type="GO" id="GO:0019013">
    <property type="term" value="C:viral nucleocapsid"/>
    <property type="evidence" value="ECO:0007669"/>
    <property type="project" value="UniProtKB-KW"/>
</dbReference>
<gene>
    <name evidence="2" type="primary">NP</name>
</gene>
<name>Q103A7_NCDV</name>
<feature type="compositionally biased region" description="Polar residues" evidence="1">
    <location>
        <begin position="1"/>
        <end position="11"/>
    </location>
</feature>
<feature type="compositionally biased region" description="Polar residues" evidence="1">
    <location>
        <begin position="19"/>
        <end position="31"/>
    </location>
</feature>
<accession>Q103A7</accession>
<feature type="non-terminal residue" evidence="2">
    <location>
        <position position="1"/>
    </location>
</feature>
<sequence length="31" mass="3500">KNQLASITSSPHFCPQPTPRSMVQHGQTHKR</sequence>
<feature type="non-terminal residue" evidence="2">
    <location>
        <position position="31"/>
    </location>
</feature>
<reference evidence="2" key="1">
    <citation type="journal article" date="2006" name="Virus Res.">
        <title>Third genome size category of avian paramyxovirus serotype 1 (Newcastle disease virus) and evolutionary implications.</title>
        <authorList>
            <person name="Czegledi A."/>
            <person name="Ujvari D."/>
            <person name="Somogyi E."/>
            <person name="Wehmann E."/>
            <person name="Werner O."/>
            <person name="Lomniczi B."/>
        </authorList>
    </citation>
    <scope>NUCLEOTIDE SEQUENCE</scope>
    <source>
        <strain evidence="2">Herts'33</strain>
    </source>
</reference>